<evidence type="ECO:0000313" key="1">
    <source>
        <dbReference type="EnsemblPlants" id="TraesCS1B02G068400.2"/>
    </source>
</evidence>
<dbReference type="EnsemblPlants" id="TraesCS1B02G068400.2">
    <property type="protein sequence ID" value="TraesCS1B02G068400.2"/>
    <property type="gene ID" value="TraesCS1B02G068400"/>
</dbReference>
<keyword evidence="2" id="KW-1185">Reference proteome</keyword>
<reference evidence="1" key="2">
    <citation type="submission" date="2018-10" db="UniProtKB">
        <authorList>
            <consortium name="EnsemblPlants"/>
        </authorList>
    </citation>
    <scope>IDENTIFICATION</scope>
</reference>
<protein>
    <submittedName>
        <fullName evidence="1">Uncharacterized protein</fullName>
    </submittedName>
</protein>
<sequence length="156" mass="15897">MGIHLMEDMDTLLKVTRHQGSPTLLPGRILLHRNMGTLSRVATHLTVDIPPSATLATGVATEAMAMAAGTWATEAAMAAAAMLSGTTMEATATAIMVTEAMATGTTVPDTTTAGTAGGTMAMDITTTTTTASTVTASSRSASDLRLHTVIAPHQLS</sequence>
<evidence type="ECO:0000313" key="2">
    <source>
        <dbReference type="Proteomes" id="UP000019116"/>
    </source>
</evidence>
<dbReference type="AlphaFoldDB" id="A0A3B5YS07"/>
<dbReference type="Gramene" id="TraesCS1B02G068400.2">
    <property type="protein sequence ID" value="TraesCS1B02G068400.2"/>
    <property type="gene ID" value="TraesCS1B02G068400"/>
</dbReference>
<name>A0A3B5YS07_WHEAT</name>
<dbReference type="Proteomes" id="UP000019116">
    <property type="component" value="Chromosome 1B"/>
</dbReference>
<accession>A0A3B5YS07</accession>
<organism evidence="1">
    <name type="scientific">Triticum aestivum</name>
    <name type="common">Wheat</name>
    <dbReference type="NCBI Taxonomy" id="4565"/>
    <lineage>
        <taxon>Eukaryota</taxon>
        <taxon>Viridiplantae</taxon>
        <taxon>Streptophyta</taxon>
        <taxon>Embryophyta</taxon>
        <taxon>Tracheophyta</taxon>
        <taxon>Spermatophyta</taxon>
        <taxon>Magnoliopsida</taxon>
        <taxon>Liliopsida</taxon>
        <taxon>Poales</taxon>
        <taxon>Poaceae</taxon>
        <taxon>BOP clade</taxon>
        <taxon>Pooideae</taxon>
        <taxon>Triticodae</taxon>
        <taxon>Triticeae</taxon>
        <taxon>Triticinae</taxon>
        <taxon>Triticum</taxon>
    </lineage>
</organism>
<dbReference type="Gramene" id="TraesCS1B03G0173400.2">
    <property type="protein sequence ID" value="TraesCS1B03G0173400.2.CDS"/>
    <property type="gene ID" value="TraesCS1B03G0173400"/>
</dbReference>
<reference evidence="1" key="1">
    <citation type="submission" date="2018-08" db="EMBL/GenBank/DDBJ databases">
        <authorList>
            <person name="Rossello M."/>
        </authorList>
    </citation>
    <scope>NUCLEOTIDE SEQUENCE [LARGE SCALE GENOMIC DNA]</scope>
    <source>
        <strain evidence="1">cv. Chinese Spring</strain>
    </source>
</reference>
<proteinExistence type="predicted"/>